<evidence type="ECO:0000313" key="1">
    <source>
        <dbReference type="EMBL" id="CAB4640096.1"/>
    </source>
</evidence>
<dbReference type="AlphaFoldDB" id="A0A6J6JSS9"/>
<organism evidence="1">
    <name type="scientific">freshwater metagenome</name>
    <dbReference type="NCBI Taxonomy" id="449393"/>
    <lineage>
        <taxon>unclassified sequences</taxon>
        <taxon>metagenomes</taxon>
        <taxon>ecological metagenomes</taxon>
    </lineage>
</organism>
<sequence length="186" mass="22594">MCGSRPLHTKSLCWPKRSCQSRTCCRWQSPRCCSHFEKCQCCHWRRGHEQCARSCCWRSSGHWLQRQRDSHCLNRRNRPPVSNGQSSCWSCRTSRATSGHICRRCRPRHHDHRHREQSCAVRSCRFWRSRGGRCKRCRHDRAEHGHLDHADIHRRRNFFARFANNVSARNRPHLQLRFRRHRHFHQ</sequence>
<proteinExistence type="predicted"/>
<name>A0A6J6JSS9_9ZZZZ</name>
<dbReference type="EMBL" id="CAEZWB010000007">
    <property type="protein sequence ID" value="CAB4640096.1"/>
    <property type="molecule type" value="Genomic_DNA"/>
</dbReference>
<protein>
    <submittedName>
        <fullName evidence="1">Unannotated protein</fullName>
    </submittedName>
</protein>
<gene>
    <name evidence="1" type="ORF">UFOPK2166_00129</name>
</gene>
<accession>A0A6J6JSS9</accession>
<reference evidence="1" key="1">
    <citation type="submission" date="2020-05" db="EMBL/GenBank/DDBJ databases">
        <authorList>
            <person name="Chiriac C."/>
            <person name="Salcher M."/>
            <person name="Ghai R."/>
            <person name="Kavagutti S V."/>
        </authorList>
    </citation>
    <scope>NUCLEOTIDE SEQUENCE</scope>
</reference>